<name>A0A0N4X5Z1_HAEPC</name>
<reference evidence="1" key="1">
    <citation type="submission" date="2017-02" db="UniProtKB">
        <authorList>
            <consortium name="WormBaseParasite"/>
        </authorList>
    </citation>
    <scope>IDENTIFICATION</scope>
</reference>
<organism evidence="1">
    <name type="scientific">Haemonchus placei</name>
    <name type="common">Barber's pole worm</name>
    <dbReference type="NCBI Taxonomy" id="6290"/>
    <lineage>
        <taxon>Eukaryota</taxon>
        <taxon>Metazoa</taxon>
        <taxon>Ecdysozoa</taxon>
        <taxon>Nematoda</taxon>
        <taxon>Chromadorea</taxon>
        <taxon>Rhabditida</taxon>
        <taxon>Rhabditina</taxon>
        <taxon>Rhabditomorpha</taxon>
        <taxon>Strongyloidea</taxon>
        <taxon>Trichostrongylidae</taxon>
        <taxon>Haemonchus</taxon>
    </lineage>
</organism>
<evidence type="ECO:0000313" key="1">
    <source>
        <dbReference type="WBParaSite" id="HPLM_0001978301-mRNA-1"/>
    </source>
</evidence>
<protein>
    <submittedName>
        <fullName evidence="1">Envelope glycoprotein</fullName>
    </submittedName>
</protein>
<dbReference type="WBParaSite" id="HPLM_0001978301-mRNA-1">
    <property type="protein sequence ID" value="HPLM_0001978301-mRNA-1"/>
    <property type="gene ID" value="HPLM_0001978301"/>
</dbReference>
<sequence length="68" mass="7688">LLGWGKGHSARSTTTRQTRWRISGCPFSLTQTSWIPGSGIRLKSCCNHRSTLAVTKWLSYDIRCPSFM</sequence>
<accession>A0A0N4X5Z1</accession>
<proteinExistence type="predicted"/>
<dbReference type="AlphaFoldDB" id="A0A0N4X5Z1"/>